<dbReference type="InterPro" id="IPR044819">
    <property type="entry name" value="OBL-like"/>
</dbReference>
<dbReference type="InterPro" id="IPR002921">
    <property type="entry name" value="Fungal_lipase-type"/>
</dbReference>
<dbReference type="InterPro" id="IPR029058">
    <property type="entry name" value="AB_hydrolase_fold"/>
</dbReference>
<dbReference type="EMBL" id="JAEACU010000006">
    <property type="protein sequence ID" value="KAH7523635.1"/>
    <property type="molecule type" value="Genomic_DNA"/>
</dbReference>
<dbReference type="GO" id="GO:0006629">
    <property type="term" value="P:lipid metabolic process"/>
    <property type="evidence" value="ECO:0007669"/>
    <property type="project" value="InterPro"/>
</dbReference>
<protein>
    <recommendedName>
        <fullName evidence="2">Fungal lipase-type domain-containing protein</fullName>
    </recommendedName>
</protein>
<dbReference type="AlphaFoldDB" id="A0A978V6V0"/>
<keyword evidence="1" id="KW-0378">Hydrolase</keyword>
<evidence type="ECO:0000259" key="2">
    <source>
        <dbReference type="Pfam" id="PF01764"/>
    </source>
</evidence>
<dbReference type="PANTHER" id="PTHR46086:SF4">
    <property type="entry name" value="ALPHA_BETA-HYDROLASES SUPERFAMILY PROTEIN"/>
    <property type="match status" value="1"/>
</dbReference>
<reference evidence="3" key="1">
    <citation type="journal article" date="2021" name="Front. Plant Sci.">
        <title>Chromosome-Scale Genome Assembly for Chinese Sour Jujube and Insights Into Its Genome Evolution and Domestication Signature.</title>
        <authorList>
            <person name="Shen L.-Y."/>
            <person name="Luo H."/>
            <person name="Wang X.-L."/>
            <person name="Wang X.-M."/>
            <person name="Qiu X.-J."/>
            <person name="Liu H."/>
            <person name="Zhou S.-S."/>
            <person name="Jia K.-H."/>
            <person name="Nie S."/>
            <person name="Bao Y.-T."/>
            <person name="Zhang R.-G."/>
            <person name="Yun Q.-Z."/>
            <person name="Chai Y.-H."/>
            <person name="Lu J.-Y."/>
            <person name="Li Y."/>
            <person name="Zhao S.-W."/>
            <person name="Mao J.-F."/>
            <person name="Jia S.-G."/>
            <person name="Mao Y.-M."/>
        </authorList>
    </citation>
    <scope>NUCLEOTIDE SEQUENCE</scope>
    <source>
        <strain evidence="3">AT0</strain>
        <tissue evidence="3">Leaf</tissue>
    </source>
</reference>
<name>A0A978V6V0_ZIZJJ</name>
<comment type="caution">
    <text evidence="3">The sequence shown here is derived from an EMBL/GenBank/DDBJ whole genome shotgun (WGS) entry which is preliminary data.</text>
</comment>
<feature type="domain" description="Fungal lipase-type" evidence="2">
    <location>
        <begin position="215"/>
        <end position="376"/>
    </location>
</feature>
<gene>
    <name evidence="3" type="ORF">FEM48_Zijuj06G0032900</name>
</gene>
<evidence type="ECO:0000313" key="4">
    <source>
        <dbReference type="Proteomes" id="UP000813462"/>
    </source>
</evidence>
<accession>A0A978V6V0</accession>
<organism evidence="3 4">
    <name type="scientific">Ziziphus jujuba var. spinosa</name>
    <dbReference type="NCBI Taxonomy" id="714518"/>
    <lineage>
        <taxon>Eukaryota</taxon>
        <taxon>Viridiplantae</taxon>
        <taxon>Streptophyta</taxon>
        <taxon>Embryophyta</taxon>
        <taxon>Tracheophyta</taxon>
        <taxon>Spermatophyta</taxon>
        <taxon>Magnoliopsida</taxon>
        <taxon>eudicotyledons</taxon>
        <taxon>Gunneridae</taxon>
        <taxon>Pentapetalae</taxon>
        <taxon>rosids</taxon>
        <taxon>fabids</taxon>
        <taxon>Rosales</taxon>
        <taxon>Rhamnaceae</taxon>
        <taxon>Paliureae</taxon>
        <taxon>Ziziphus</taxon>
    </lineage>
</organism>
<dbReference type="CDD" id="cd00519">
    <property type="entry name" value="Lipase_3"/>
    <property type="match status" value="1"/>
</dbReference>
<dbReference type="PANTHER" id="PTHR46086">
    <property type="entry name" value="ALPHA/BETA-HYDROLASES SUPERFAMILY PROTEIN"/>
    <property type="match status" value="1"/>
</dbReference>
<dbReference type="Gene3D" id="3.40.50.1820">
    <property type="entry name" value="alpha/beta hydrolase"/>
    <property type="match status" value="1"/>
</dbReference>
<dbReference type="Pfam" id="PF01764">
    <property type="entry name" value="Lipase_3"/>
    <property type="match status" value="1"/>
</dbReference>
<sequence length="493" mass="57438">MACEENVCNDYMVLKPKDAGFVELIRLLISSKLEERRFIEYSEEEGREPRKFGRRRLIFVSVVVQKVLLYVRDPMAQLGHMLVLWLNLAVHYNLRRKNVWLVAGEVVQPDPLSLVSVVGNLDSRVELDDKVKAGNKKYEATLCIMASKLSYENQTFIENVVQNHWKVNLLIKQPYFVVNMMQFLGFYNFWNGYLDEPSTRAFIFQDKKTDPELIVVAFRGTDPFDADAWRTDFDISWYKLKNVGKMHGGFVKALGLQRNNSWPSEIQQQQDSDQKRFAYYEIRKLLKDILQENKSAKFIVTGHSLGGALAILFVAGLAIHEEAWLMEKLEAVYTFGQPRVGDKQFGEFMNEKLEKFGVRYMRFVYCNDMVPRVPFDDKTLFFKHFGPCLYYNSFYQGKVVSEEPNKNYFSLLWFIPKCLNAVWELIRSFIIPCIKGPEYKESWFMRVFRVVGLVIPGITAHLPPDYVNVTRLGSLPSFTGLHDPIQREDYKAD</sequence>
<dbReference type="GO" id="GO:0004806">
    <property type="term" value="F:triacylglycerol lipase activity"/>
    <property type="evidence" value="ECO:0007669"/>
    <property type="project" value="InterPro"/>
</dbReference>
<evidence type="ECO:0000313" key="3">
    <source>
        <dbReference type="EMBL" id="KAH7523635.1"/>
    </source>
</evidence>
<proteinExistence type="predicted"/>
<dbReference type="Proteomes" id="UP000813462">
    <property type="component" value="Unassembled WGS sequence"/>
</dbReference>
<dbReference type="SUPFAM" id="SSF53474">
    <property type="entry name" value="alpha/beta-Hydrolases"/>
    <property type="match status" value="1"/>
</dbReference>
<evidence type="ECO:0000256" key="1">
    <source>
        <dbReference type="ARBA" id="ARBA00022801"/>
    </source>
</evidence>